<feature type="signal peptide" evidence="2">
    <location>
        <begin position="1"/>
        <end position="28"/>
    </location>
</feature>
<dbReference type="PANTHER" id="PTHR30329:SF21">
    <property type="entry name" value="LIPOPROTEIN YIAD-RELATED"/>
    <property type="match status" value="1"/>
</dbReference>
<comment type="caution">
    <text evidence="4">The sequence shown here is derived from an EMBL/GenBank/DDBJ whole genome shotgun (WGS) entry which is preliminary data.</text>
</comment>
<evidence type="ECO:0000313" key="5">
    <source>
        <dbReference type="Proteomes" id="UP000321118"/>
    </source>
</evidence>
<dbReference type="RefSeq" id="WP_146927607.1">
    <property type="nucleotide sequence ID" value="NZ_BJUB01000007.1"/>
</dbReference>
<dbReference type="InterPro" id="IPR036737">
    <property type="entry name" value="OmpA-like_sf"/>
</dbReference>
<evidence type="ECO:0000259" key="3">
    <source>
        <dbReference type="PROSITE" id="PS51123"/>
    </source>
</evidence>
<dbReference type="Proteomes" id="UP000321118">
    <property type="component" value="Unassembled WGS sequence"/>
</dbReference>
<reference evidence="4 5" key="1">
    <citation type="submission" date="2019-07" db="EMBL/GenBank/DDBJ databases">
        <title>Whole genome shotgun sequence of Cellulomonas xylanilytica NBRC 101102.</title>
        <authorList>
            <person name="Hosoyama A."/>
            <person name="Uohara A."/>
            <person name="Ohji S."/>
            <person name="Ichikawa N."/>
        </authorList>
    </citation>
    <scope>NUCLEOTIDE SEQUENCE [LARGE SCALE GENOMIC DNA]</scope>
    <source>
        <strain evidence="4 5">NBRC 101102</strain>
    </source>
</reference>
<accession>A0A510V4J8</accession>
<evidence type="ECO:0000313" key="4">
    <source>
        <dbReference type="EMBL" id="GEK21804.1"/>
    </source>
</evidence>
<sequence>MRPLTRRWPAAAALMVCVGLLVSAASPATDDEPLTLDDFPALTDGVLTNPLFAVRDYSQSPAFFTVRPYDPAPATKQVEQVEQEQDQTSVTLASDILFTVDGSDLSEPAVAAIGALVAQVPAGATVTVDGHTDSVLDDAYNQALSERRAQSVAAAVAAARPDVVLDVHGYGESRLKVPEGGDDLAEDRAQNRRVEVTYTGSAPEATPTPTPTAGAAAAGPYGGAGLVVPVPESLEAEQTVDAPGRPGEKLRIGVESLEVRGGSMRLRIVLERLDGPSDPVTLYELMDQAVLSPGVADRTRLVEYRTLSNTGQRWSTDPVALDLVPGVPVRFEATLPAPLYPTEALAVSVDSRWPTFEDVPVTFS</sequence>
<protein>
    <recommendedName>
        <fullName evidence="3">OmpA-like domain-containing protein</fullName>
    </recommendedName>
</protein>
<dbReference type="AlphaFoldDB" id="A0A510V4J8"/>
<dbReference type="Gene3D" id="3.30.1330.60">
    <property type="entry name" value="OmpA-like domain"/>
    <property type="match status" value="1"/>
</dbReference>
<dbReference type="OrthoDB" id="5166631at2"/>
<gene>
    <name evidence="4" type="ORF">CXY01_23240</name>
</gene>
<organism evidence="4 5">
    <name type="scientific">Cellulomonas xylanilytica</name>
    <dbReference type="NCBI Taxonomy" id="233583"/>
    <lineage>
        <taxon>Bacteria</taxon>
        <taxon>Bacillati</taxon>
        <taxon>Actinomycetota</taxon>
        <taxon>Actinomycetes</taxon>
        <taxon>Micrococcales</taxon>
        <taxon>Cellulomonadaceae</taxon>
        <taxon>Cellulomonas</taxon>
    </lineage>
</organism>
<dbReference type="EMBL" id="BJUB01000007">
    <property type="protein sequence ID" value="GEK21804.1"/>
    <property type="molecule type" value="Genomic_DNA"/>
</dbReference>
<feature type="domain" description="OmpA-like" evidence="3">
    <location>
        <begin position="85"/>
        <end position="202"/>
    </location>
</feature>
<name>A0A510V4J8_9CELL</name>
<keyword evidence="2" id="KW-0732">Signal</keyword>
<dbReference type="Pfam" id="PF00691">
    <property type="entry name" value="OmpA"/>
    <property type="match status" value="1"/>
</dbReference>
<dbReference type="PROSITE" id="PS51123">
    <property type="entry name" value="OMPA_2"/>
    <property type="match status" value="1"/>
</dbReference>
<dbReference type="SUPFAM" id="SSF103088">
    <property type="entry name" value="OmpA-like"/>
    <property type="match status" value="1"/>
</dbReference>
<proteinExistence type="predicted"/>
<feature type="chain" id="PRO_5038819523" description="OmpA-like domain-containing protein" evidence="2">
    <location>
        <begin position="29"/>
        <end position="364"/>
    </location>
</feature>
<dbReference type="InterPro" id="IPR050330">
    <property type="entry name" value="Bact_OuterMem_StrucFunc"/>
</dbReference>
<dbReference type="InterPro" id="IPR006665">
    <property type="entry name" value="OmpA-like"/>
</dbReference>
<keyword evidence="1" id="KW-0472">Membrane</keyword>
<dbReference type="CDD" id="cd07185">
    <property type="entry name" value="OmpA_C-like"/>
    <property type="match status" value="1"/>
</dbReference>
<evidence type="ECO:0000256" key="1">
    <source>
        <dbReference type="PROSITE-ProRule" id="PRU00473"/>
    </source>
</evidence>
<evidence type="ECO:0000256" key="2">
    <source>
        <dbReference type="SAM" id="SignalP"/>
    </source>
</evidence>
<dbReference type="PANTHER" id="PTHR30329">
    <property type="entry name" value="STATOR ELEMENT OF FLAGELLAR MOTOR COMPLEX"/>
    <property type="match status" value="1"/>
</dbReference>
<keyword evidence="5" id="KW-1185">Reference proteome</keyword>
<dbReference type="GO" id="GO:0016020">
    <property type="term" value="C:membrane"/>
    <property type="evidence" value="ECO:0007669"/>
    <property type="project" value="UniProtKB-UniRule"/>
</dbReference>